<feature type="coiled-coil region" evidence="1">
    <location>
        <begin position="239"/>
        <end position="296"/>
    </location>
</feature>
<feature type="coiled-coil region" evidence="1">
    <location>
        <begin position="652"/>
        <end position="707"/>
    </location>
</feature>
<evidence type="ECO:0000313" key="3">
    <source>
        <dbReference type="Proteomes" id="UP000230066"/>
    </source>
</evidence>
<dbReference type="Proteomes" id="UP000230066">
    <property type="component" value="Unassembled WGS sequence"/>
</dbReference>
<accession>A0A4E0RZY5</accession>
<name>A0A4E0RZY5_FASHE</name>
<evidence type="ECO:0000256" key="1">
    <source>
        <dbReference type="SAM" id="Coils"/>
    </source>
</evidence>
<dbReference type="AlphaFoldDB" id="A0A4E0RZY5"/>
<keyword evidence="3" id="KW-1185">Reference proteome</keyword>
<evidence type="ECO:0000313" key="2">
    <source>
        <dbReference type="EMBL" id="THD25102.1"/>
    </source>
</evidence>
<reference evidence="2" key="1">
    <citation type="submission" date="2019-03" db="EMBL/GenBank/DDBJ databases">
        <title>Improved annotation for the trematode Fasciola hepatica.</title>
        <authorList>
            <person name="Choi Y.-J."/>
            <person name="Martin J."/>
            <person name="Mitreva M."/>
        </authorList>
    </citation>
    <scope>NUCLEOTIDE SEQUENCE [LARGE SCALE GENOMIC DNA]</scope>
</reference>
<proteinExistence type="predicted"/>
<organism evidence="2 3">
    <name type="scientific">Fasciola hepatica</name>
    <name type="common">Liver fluke</name>
    <dbReference type="NCBI Taxonomy" id="6192"/>
    <lineage>
        <taxon>Eukaryota</taxon>
        <taxon>Metazoa</taxon>
        <taxon>Spiralia</taxon>
        <taxon>Lophotrochozoa</taxon>
        <taxon>Platyhelminthes</taxon>
        <taxon>Trematoda</taxon>
        <taxon>Digenea</taxon>
        <taxon>Plagiorchiida</taxon>
        <taxon>Echinostomata</taxon>
        <taxon>Echinostomatoidea</taxon>
        <taxon>Fasciolidae</taxon>
        <taxon>Fasciola</taxon>
    </lineage>
</organism>
<keyword evidence="1" id="KW-0175">Coiled coil</keyword>
<sequence>MMEDICSEISRNCNWSTVKSNETGIKAEFSQKASREPDEITPKSERIYSSLMNSSPERNEATANSYDDVIKSSSKLEHLKSTVHQLLTANIEQEELSCELNERLKKAVQEITEFKETVDQCRQFLERCQSKNPKLFGLVRQMNLNDSRPLDVLSQLREFTESLLGCIELQELKLKNLEDQRMSDMLEHRKQVEEFKKDCSDRLQQQRDQFDEEMTSAITRAGAATSEARTLSLQAASMRSGLEEKLRCKTEEVDKLKEEVRLLTEASQNTSHSVCQEALQSALDKAEQDAIKVRCERDAKTVQNTVLSAKLEAAEAHMREVDAQCAQVSALNHLVKQQYSKLKTEFDKEQSEKAKLSRAVFKLLVKLVSRFDCDEYLSTTVKKVTDLTNLSALIKTILKSPYFDKRASGNCGSCPQSYKEMMASISLMKDEMDRKEQVIRSCKQSIVQQNADLERVTAERDYYLQIVTEQGDELCTVKADFQRQLKELEKLKRAQTRLDELTFQMQLLKTNPMKCAASSKSRKAKPIQGPNERQVLLADSLGRNSDITGVPSGNVCAKADRGNDLKSNSSLNSTRNAADEVNHATRAAIVENTTITDTIGKQWLHFSTKLNGLTKANTLLEIAKKDIEMACKSVNSPEESNHNIGSLEVVPISQLESRLNHLEEQMLTAASEKHNMQEKSKRMNELLQKLTEQNRKLMKELKIQASLSASPKETTSRTCDQYSTAKMPYKTCGHPAISPQTSTPKCPSDSHVLQATHCDLRSPVASPSLFESLQSQDPVADSAYCTSNNNLFMTKNTSATLQSNLQCCDCPNQCTQWEPKTQLDEFRTPYEDNANNQVTYQKASVHYLSDRGSMVKEHLSEKVIIPQNCDTLSSYRQHLHFDYRDDKLKDHAGLKYVNDCDAIYLNSPNLKSGSLFGEEKLFLNDHTAQNARWYKDSSQSRLLATTAKAQTRPPYRSRGDLIETNVTAQKYQSKLSGNN</sequence>
<feature type="coiled-coil region" evidence="1">
    <location>
        <begin position="478"/>
        <end position="511"/>
    </location>
</feature>
<dbReference type="EMBL" id="JXXN02001289">
    <property type="protein sequence ID" value="THD25102.1"/>
    <property type="molecule type" value="Genomic_DNA"/>
</dbReference>
<comment type="caution">
    <text evidence="2">The sequence shown here is derived from an EMBL/GenBank/DDBJ whole genome shotgun (WGS) entry which is preliminary data.</text>
</comment>
<gene>
    <name evidence="2" type="ORF">D915_004237</name>
</gene>
<protein>
    <submittedName>
        <fullName evidence="2">Uncharacterized protein</fullName>
    </submittedName>
</protein>